<gene>
    <name evidence="2" type="ORF">MOP44_19355</name>
</gene>
<dbReference type="KEGG" id="orp:MOP44_19355"/>
<dbReference type="RefSeq" id="WP_260791904.1">
    <property type="nucleotide sequence ID" value="NZ_CP093313.1"/>
</dbReference>
<organism evidence="2 3">
    <name type="scientific">Occallatibacter riparius</name>
    <dbReference type="NCBI Taxonomy" id="1002689"/>
    <lineage>
        <taxon>Bacteria</taxon>
        <taxon>Pseudomonadati</taxon>
        <taxon>Acidobacteriota</taxon>
        <taxon>Terriglobia</taxon>
        <taxon>Terriglobales</taxon>
        <taxon>Acidobacteriaceae</taxon>
        <taxon>Occallatibacter</taxon>
    </lineage>
</organism>
<evidence type="ECO:0000313" key="2">
    <source>
        <dbReference type="EMBL" id="UWZ82716.1"/>
    </source>
</evidence>
<keyword evidence="1" id="KW-1133">Transmembrane helix</keyword>
<keyword evidence="1" id="KW-0472">Membrane</keyword>
<evidence type="ECO:0000313" key="3">
    <source>
        <dbReference type="Proteomes" id="UP001059380"/>
    </source>
</evidence>
<name>A0A9J7BIF2_9BACT</name>
<keyword evidence="1" id="KW-0812">Transmembrane</keyword>
<sequence length="126" mass="13225">MKAGETLRAMVRAGLWVGAVGSLCFTVYAGRHNASVLLRALFAVWVLSPFAGLLLAERSAERVPTGIANSMRGSALVIMVCSLGIYGAAAMSGPGRHTTFAFLAVPVASWLAIVPLLIASRIVARR</sequence>
<evidence type="ECO:0000256" key="1">
    <source>
        <dbReference type="SAM" id="Phobius"/>
    </source>
</evidence>
<accession>A0A9J7BIF2</accession>
<keyword evidence="3" id="KW-1185">Reference proteome</keyword>
<proteinExistence type="predicted"/>
<feature type="transmembrane region" description="Helical" evidence="1">
    <location>
        <begin position="100"/>
        <end position="124"/>
    </location>
</feature>
<reference evidence="2" key="1">
    <citation type="submission" date="2021-04" db="EMBL/GenBank/DDBJ databases">
        <title>Phylogenetic analysis of Acidobacteriaceae.</title>
        <authorList>
            <person name="Qiu L."/>
            <person name="Zhang Q."/>
        </authorList>
    </citation>
    <scope>NUCLEOTIDE SEQUENCE</scope>
    <source>
        <strain evidence="2">DSM 25168</strain>
    </source>
</reference>
<dbReference type="Proteomes" id="UP001059380">
    <property type="component" value="Chromosome"/>
</dbReference>
<dbReference type="EMBL" id="CP093313">
    <property type="protein sequence ID" value="UWZ82716.1"/>
    <property type="molecule type" value="Genomic_DNA"/>
</dbReference>
<protein>
    <submittedName>
        <fullName evidence="2">Uncharacterized protein</fullName>
    </submittedName>
</protein>
<feature type="transmembrane region" description="Helical" evidence="1">
    <location>
        <begin position="36"/>
        <end position="56"/>
    </location>
</feature>
<feature type="transmembrane region" description="Helical" evidence="1">
    <location>
        <begin position="76"/>
        <end position="94"/>
    </location>
</feature>
<feature type="transmembrane region" description="Helical" evidence="1">
    <location>
        <begin position="12"/>
        <end position="30"/>
    </location>
</feature>
<dbReference type="AlphaFoldDB" id="A0A9J7BIF2"/>